<dbReference type="OrthoDB" id="3233661at2759"/>
<organism evidence="2 3">
    <name type="scientific">Gymnopilus dilepis</name>
    <dbReference type="NCBI Taxonomy" id="231916"/>
    <lineage>
        <taxon>Eukaryota</taxon>
        <taxon>Fungi</taxon>
        <taxon>Dikarya</taxon>
        <taxon>Basidiomycota</taxon>
        <taxon>Agaricomycotina</taxon>
        <taxon>Agaricomycetes</taxon>
        <taxon>Agaricomycetidae</taxon>
        <taxon>Agaricales</taxon>
        <taxon>Agaricineae</taxon>
        <taxon>Hymenogastraceae</taxon>
        <taxon>Gymnopilus</taxon>
    </lineage>
</organism>
<protein>
    <submittedName>
        <fullName evidence="2">Uncharacterized protein</fullName>
    </submittedName>
</protein>
<dbReference type="AlphaFoldDB" id="A0A409YHC1"/>
<dbReference type="InParanoid" id="A0A409YHC1"/>
<keyword evidence="1" id="KW-1133">Transmembrane helix</keyword>
<feature type="transmembrane region" description="Helical" evidence="1">
    <location>
        <begin position="67"/>
        <end position="88"/>
    </location>
</feature>
<reference evidence="2 3" key="1">
    <citation type="journal article" date="2018" name="Evol. Lett.">
        <title>Horizontal gene cluster transfer increased hallucinogenic mushroom diversity.</title>
        <authorList>
            <person name="Reynolds H.T."/>
            <person name="Vijayakumar V."/>
            <person name="Gluck-Thaler E."/>
            <person name="Korotkin H.B."/>
            <person name="Matheny P.B."/>
            <person name="Slot J.C."/>
        </authorList>
    </citation>
    <scope>NUCLEOTIDE SEQUENCE [LARGE SCALE GENOMIC DNA]</scope>
    <source>
        <strain evidence="2 3">SRW20</strain>
    </source>
</reference>
<keyword evidence="1" id="KW-0472">Membrane</keyword>
<comment type="caution">
    <text evidence="2">The sequence shown here is derived from an EMBL/GenBank/DDBJ whole genome shotgun (WGS) entry which is preliminary data.</text>
</comment>
<keyword evidence="3" id="KW-1185">Reference proteome</keyword>
<evidence type="ECO:0000313" key="3">
    <source>
        <dbReference type="Proteomes" id="UP000284706"/>
    </source>
</evidence>
<name>A0A409YHC1_9AGAR</name>
<gene>
    <name evidence="2" type="ORF">CVT26_011366</name>
</gene>
<dbReference type="STRING" id="231916.A0A409YHC1"/>
<proteinExistence type="predicted"/>
<keyword evidence="1" id="KW-0812">Transmembrane</keyword>
<evidence type="ECO:0000313" key="2">
    <source>
        <dbReference type="EMBL" id="PPR02398.1"/>
    </source>
</evidence>
<dbReference type="EMBL" id="NHYE01000846">
    <property type="protein sequence ID" value="PPR02398.1"/>
    <property type="molecule type" value="Genomic_DNA"/>
</dbReference>
<sequence length="495" mass="54018">MIIYDGEADGQTKEETYEGLTLRHPEAAHTQTNTLLPDYATSEAQHWKVVQPKEKKPRLLDSRLLKGALYALALYVFLSVVIVTPIVVTKSRKEYYGQGYIVPTPSLWSIESKVFSTPLELSPAGAMALDSNKTCNVWNSTTAWNNTSALRFTLPASGLVTIRSNVTSNFTADQIKGSLTVSLNEDLTAQDIAFHVEAQFSSDDLRRKTHVCTASRGSDRGLSIFVPEQLGNEDNLNLKIQVLIPGHGAIDSLVTALPMLSQNFDDLRSQLSINEFYVEGSTRPILCKYLQAPRILVKNVAGSVQGNFNATDSIILDSIKGSIISNVTLTRTFACTKPILLNMDTGDSPLQSHIVLDSVGPVPYTPNTPPFIAKVGNFNGPLDLNVSYGSNAFGSPLHLEVENNLAETNVAIGATYQGSFSAKSKLSQVTVTTSRDSPEYAPPYVQTSRTLIYDQNSDDMTSGWIGWGPRPMTNNWKQSYIDIASALNPVALTFG</sequence>
<evidence type="ECO:0000256" key="1">
    <source>
        <dbReference type="SAM" id="Phobius"/>
    </source>
</evidence>
<accession>A0A409YHC1</accession>
<dbReference type="Proteomes" id="UP000284706">
    <property type="component" value="Unassembled WGS sequence"/>
</dbReference>